<organism evidence="4 5">
    <name type="scientific">Bugula neritina</name>
    <name type="common">Brown bryozoan</name>
    <name type="synonym">Sertularia neritina</name>
    <dbReference type="NCBI Taxonomy" id="10212"/>
    <lineage>
        <taxon>Eukaryota</taxon>
        <taxon>Metazoa</taxon>
        <taxon>Spiralia</taxon>
        <taxon>Lophotrochozoa</taxon>
        <taxon>Bryozoa</taxon>
        <taxon>Gymnolaemata</taxon>
        <taxon>Cheilostomatida</taxon>
        <taxon>Flustrina</taxon>
        <taxon>Buguloidea</taxon>
        <taxon>Bugulidae</taxon>
        <taxon>Bugula</taxon>
    </lineage>
</organism>
<dbReference type="SUPFAM" id="SSF53300">
    <property type="entry name" value="vWA-like"/>
    <property type="match status" value="1"/>
</dbReference>
<feature type="domain" description="Calcium-activated chloride channel N-terminal" evidence="2">
    <location>
        <begin position="37"/>
        <end position="290"/>
    </location>
</feature>
<proteinExistence type="predicted"/>
<keyword evidence="5" id="KW-1185">Reference proteome</keyword>
<dbReference type="InterPro" id="IPR036465">
    <property type="entry name" value="vWFA_dom_sf"/>
</dbReference>
<evidence type="ECO:0000313" key="5">
    <source>
        <dbReference type="Proteomes" id="UP000593567"/>
    </source>
</evidence>
<dbReference type="OrthoDB" id="10021899at2759"/>
<dbReference type="Proteomes" id="UP000593567">
    <property type="component" value="Unassembled WGS sequence"/>
</dbReference>
<feature type="chain" id="PRO_5029838236" evidence="1">
    <location>
        <begin position="23"/>
        <end position="441"/>
    </location>
</feature>
<dbReference type="InterPro" id="IPR013642">
    <property type="entry name" value="CLCA_N"/>
</dbReference>
<protein>
    <submittedName>
        <fullName evidence="4">Clca2</fullName>
    </submittedName>
</protein>
<name>A0A7J7JMN3_BUGNE</name>
<feature type="signal peptide" evidence="1">
    <location>
        <begin position="1"/>
        <end position="22"/>
    </location>
</feature>
<reference evidence="4" key="1">
    <citation type="submission" date="2020-06" db="EMBL/GenBank/DDBJ databases">
        <title>Draft genome of Bugula neritina, a colonial animal packing powerful symbionts and potential medicines.</title>
        <authorList>
            <person name="Rayko M."/>
        </authorList>
    </citation>
    <scope>NUCLEOTIDE SEQUENCE [LARGE SCALE GENOMIC DNA]</scope>
    <source>
        <strain evidence="4">Kwan_BN1</strain>
    </source>
</reference>
<sequence length="441" mass="48307">MELLKKAFLSLSIFFLVQNVATSNIGGTRQDILQNQYGGYENLLIAISKAVPEDLSLVEKLKKHFQKASEVLLMATENQVYFSSITILIPNTWKLNSSWEVATKETFNTARVLIGPANRAWGDVPYTLQPGLCGIEGDYIHLTPDFITTTTTTQANPVLEKNIVKEFAHLKWGLFDEGVSVTDIKTPVFYSVGGFYQPTRCGNQPFYGRTISTNTKIQCDYSTIKTSEYCQFVPSYTSGGVSLLYAHQLSTIKKFCSEEDHNRDAPNRQNRICQEKSAWEVMTSLPDFATDYFSVRNAAGIITSSGPTFNVIQEPGALEDGETETTTETTTTEEVEDETPATIGCPQDVVCMALDVSGSMATQNRVTQMSDAVATYIHEYLRNGTAVGIVTFNSAATTLASMTVITNDQVRSNLASVLPQTAGGGTSITSGLNTCIEVCFD</sequence>
<evidence type="ECO:0000259" key="2">
    <source>
        <dbReference type="Pfam" id="PF08434"/>
    </source>
</evidence>
<dbReference type="InterPro" id="IPR051266">
    <property type="entry name" value="CLCR"/>
</dbReference>
<evidence type="ECO:0000256" key="1">
    <source>
        <dbReference type="SAM" id="SignalP"/>
    </source>
</evidence>
<dbReference type="AlphaFoldDB" id="A0A7J7JMN3"/>
<dbReference type="PANTHER" id="PTHR10579">
    <property type="entry name" value="CALCIUM-ACTIVATED CHLORIDE CHANNEL REGULATOR"/>
    <property type="match status" value="1"/>
</dbReference>
<evidence type="ECO:0000313" key="4">
    <source>
        <dbReference type="EMBL" id="KAF6027602.1"/>
    </source>
</evidence>
<feature type="domain" description="VWFA" evidence="3">
    <location>
        <begin position="352"/>
        <end position="438"/>
    </location>
</feature>
<dbReference type="Pfam" id="PF08434">
    <property type="entry name" value="CLCA"/>
    <property type="match status" value="1"/>
</dbReference>
<dbReference type="Pfam" id="PF13519">
    <property type="entry name" value="VWA_2"/>
    <property type="match status" value="1"/>
</dbReference>
<dbReference type="InterPro" id="IPR002035">
    <property type="entry name" value="VWF_A"/>
</dbReference>
<gene>
    <name evidence="4" type="ORF">EB796_014089</name>
</gene>
<dbReference type="EMBL" id="VXIV02002065">
    <property type="protein sequence ID" value="KAF6027602.1"/>
    <property type="molecule type" value="Genomic_DNA"/>
</dbReference>
<dbReference type="Gene3D" id="3.40.50.410">
    <property type="entry name" value="von Willebrand factor, type A domain"/>
    <property type="match status" value="1"/>
</dbReference>
<keyword evidence="1" id="KW-0732">Signal</keyword>
<evidence type="ECO:0000259" key="3">
    <source>
        <dbReference type="Pfam" id="PF13519"/>
    </source>
</evidence>
<comment type="caution">
    <text evidence="4">The sequence shown here is derived from an EMBL/GenBank/DDBJ whole genome shotgun (WGS) entry which is preliminary data.</text>
</comment>
<dbReference type="CDD" id="cd00198">
    <property type="entry name" value="vWFA"/>
    <property type="match status" value="1"/>
</dbReference>
<dbReference type="PANTHER" id="PTHR10579:SF177">
    <property type="entry name" value="CALCIUM-ACTIVATED CHLORIDE CHANNEL REGULATOR 4-LIKE PROTEIN"/>
    <property type="match status" value="1"/>
</dbReference>
<accession>A0A7J7JMN3</accession>